<evidence type="ECO:0000256" key="2">
    <source>
        <dbReference type="ARBA" id="ARBA00022801"/>
    </source>
</evidence>
<keyword evidence="1" id="KW-0732">Signal</keyword>
<dbReference type="PANTHER" id="PTHR10161:SF36">
    <property type="entry name" value="PURPLE ACID PHOSPHATASE 3"/>
    <property type="match status" value="1"/>
</dbReference>
<accession>A0AAV1Y8C3</accession>
<name>A0AAV1Y8C3_LUPLU</name>
<dbReference type="GO" id="GO:0016787">
    <property type="term" value="F:hydrolase activity"/>
    <property type="evidence" value="ECO:0007669"/>
    <property type="project" value="UniProtKB-KW"/>
</dbReference>
<keyword evidence="2" id="KW-0378">Hydrolase</keyword>
<comment type="caution">
    <text evidence="3">The sequence shown here is derived from an EMBL/GenBank/DDBJ whole genome shotgun (WGS) entry which is preliminary data.</text>
</comment>
<evidence type="ECO:0000313" key="4">
    <source>
        <dbReference type="Proteomes" id="UP001497480"/>
    </source>
</evidence>
<keyword evidence="4" id="KW-1185">Reference proteome</keyword>
<dbReference type="Proteomes" id="UP001497480">
    <property type="component" value="Unassembled WGS sequence"/>
</dbReference>
<reference evidence="3 4" key="1">
    <citation type="submission" date="2024-03" db="EMBL/GenBank/DDBJ databases">
        <authorList>
            <person name="Martinez-Hernandez J."/>
        </authorList>
    </citation>
    <scope>NUCLEOTIDE SEQUENCE [LARGE SCALE GENOMIC DNA]</scope>
</reference>
<dbReference type="PANTHER" id="PTHR10161">
    <property type="entry name" value="TARTRATE-RESISTANT ACID PHOSPHATASE TYPE 5"/>
    <property type="match status" value="1"/>
</dbReference>
<dbReference type="InterPro" id="IPR051558">
    <property type="entry name" value="Metallophosphoesterase_PAP"/>
</dbReference>
<protein>
    <recommendedName>
        <fullName evidence="5">Calcineurin-like phosphoesterase domain-containing protein</fullName>
    </recommendedName>
</protein>
<gene>
    <name evidence="3" type="ORF">LLUT_LOCUS30859</name>
</gene>
<dbReference type="EMBL" id="CAXHTB010000022">
    <property type="protein sequence ID" value="CAL0329799.1"/>
    <property type="molecule type" value="Genomic_DNA"/>
</dbReference>
<evidence type="ECO:0008006" key="5">
    <source>
        <dbReference type="Google" id="ProtNLM"/>
    </source>
</evidence>
<evidence type="ECO:0000313" key="3">
    <source>
        <dbReference type="EMBL" id="CAL0329799.1"/>
    </source>
</evidence>
<sequence length="101" mass="11531">MATHAGLIEATKWHLIVYGEIYIVLGNHDYKGNVEAQLSHVLQQRDKRWLCLRSYIDVDLALKQSRAKWKFVVGHHPIKSAGENGNTKELEKQLLPILEAS</sequence>
<dbReference type="Gene3D" id="3.60.21.10">
    <property type="match status" value="2"/>
</dbReference>
<organism evidence="3 4">
    <name type="scientific">Lupinus luteus</name>
    <name type="common">European yellow lupine</name>
    <dbReference type="NCBI Taxonomy" id="3873"/>
    <lineage>
        <taxon>Eukaryota</taxon>
        <taxon>Viridiplantae</taxon>
        <taxon>Streptophyta</taxon>
        <taxon>Embryophyta</taxon>
        <taxon>Tracheophyta</taxon>
        <taxon>Spermatophyta</taxon>
        <taxon>Magnoliopsida</taxon>
        <taxon>eudicotyledons</taxon>
        <taxon>Gunneridae</taxon>
        <taxon>Pentapetalae</taxon>
        <taxon>rosids</taxon>
        <taxon>fabids</taxon>
        <taxon>Fabales</taxon>
        <taxon>Fabaceae</taxon>
        <taxon>Papilionoideae</taxon>
        <taxon>50 kb inversion clade</taxon>
        <taxon>genistoids sensu lato</taxon>
        <taxon>core genistoids</taxon>
        <taxon>Genisteae</taxon>
        <taxon>Lupinus</taxon>
    </lineage>
</organism>
<proteinExistence type="predicted"/>
<dbReference type="SUPFAM" id="SSF56300">
    <property type="entry name" value="Metallo-dependent phosphatases"/>
    <property type="match status" value="1"/>
</dbReference>
<dbReference type="AlphaFoldDB" id="A0AAV1Y8C3"/>
<dbReference type="InterPro" id="IPR029052">
    <property type="entry name" value="Metallo-depent_PP-like"/>
</dbReference>
<evidence type="ECO:0000256" key="1">
    <source>
        <dbReference type="ARBA" id="ARBA00022729"/>
    </source>
</evidence>